<evidence type="ECO:0000313" key="4">
    <source>
        <dbReference type="Proteomes" id="UP001204000"/>
    </source>
</evidence>
<evidence type="ECO:0000256" key="2">
    <source>
        <dbReference type="SAM" id="Phobius"/>
    </source>
</evidence>
<keyword evidence="2" id="KW-0472">Membrane</keyword>
<dbReference type="RefSeq" id="WP_253576284.1">
    <property type="nucleotide sequence ID" value="NZ_JAMFTQ010000002.1"/>
</dbReference>
<evidence type="ECO:0008006" key="5">
    <source>
        <dbReference type="Google" id="ProtNLM"/>
    </source>
</evidence>
<feature type="compositionally biased region" description="Polar residues" evidence="1">
    <location>
        <begin position="24"/>
        <end position="46"/>
    </location>
</feature>
<reference evidence="3" key="1">
    <citation type="submission" date="2022-05" db="EMBL/GenBank/DDBJ databases">
        <title>Corynebacterium sp. TA-R-1 sp. nov., isolated from human feces.</title>
        <authorList>
            <person name="Shamsuzzaman M."/>
            <person name="Dahal R.H."/>
        </authorList>
    </citation>
    <scope>NUCLEOTIDE SEQUENCE</scope>
    <source>
        <strain evidence="3">TA-R-1</strain>
    </source>
</reference>
<keyword evidence="2" id="KW-0812">Transmembrane</keyword>
<dbReference type="EMBL" id="JAMFTQ010000002">
    <property type="protein sequence ID" value="MCP1387219.1"/>
    <property type="molecule type" value="Genomic_DNA"/>
</dbReference>
<name>A0ABT1FZL9_9CORY</name>
<protein>
    <recommendedName>
        <fullName evidence="5">DUF4190 domain-containing protein</fullName>
    </recommendedName>
</protein>
<keyword evidence="2" id="KW-1133">Transmembrane helix</keyword>
<organism evidence="3 4">
    <name type="scientific">Corynebacterium stercoris</name>
    <dbReference type="NCBI Taxonomy" id="2943490"/>
    <lineage>
        <taxon>Bacteria</taxon>
        <taxon>Bacillati</taxon>
        <taxon>Actinomycetota</taxon>
        <taxon>Actinomycetes</taxon>
        <taxon>Mycobacteriales</taxon>
        <taxon>Corynebacteriaceae</taxon>
        <taxon>Corynebacterium</taxon>
    </lineage>
</organism>
<feature type="compositionally biased region" description="Low complexity" evidence="1">
    <location>
        <begin position="48"/>
        <end position="76"/>
    </location>
</feature>
<feature type="transmembrane region" description="Helical" evidence="2">
    <location>
        <begin position="166"/>
        <end position="190"/>
    </location>
</feature>
<dbReference type="Proteomes" id="UP001204000">
    <property type="component" value="Unassembled WGS sequence"/>
</dbReference>
<proteinExistence type="predicted"/>
<gene>
    <name evidence="3" type="ORF">M5J20_03330</name>
</gene>
<feature type="region of interest" description="Disordered" evidence="1">
    <location>
        <begin position="1"/>
        <end position="76"/>
    </location>
</feature>
<evidence type="ECO:0000256" key="1">
    <source>
        <dbReference type="SAM" id="MobiDB-lite"/>
    </source>
</evidence>
<sequence length="231" mass="24510">MTNNPNPNRPDPSGFNHPEGYSAYNPNTEANSYGQSGYDQYGQPGQSGYDQSDFGQYGQQSGYGQPGDYGQPGYEQYGQTGFGQDGYAQQGYGQFPGYGAAAPAPKNSMATAALVVGIIALIFIVLFFPFALILGLAAIILGFLGIRRAKDVEVAVQSAGAPSGKGKAITGLVLGVVSLVVSGAIFAFGFQIAQQVLESGMIERCEQYQDDPQKLQECIQKEVMDSIESNN</sequence>
<keyword evidence="4" id="KW-1185">Reference proteome</keyword>
<feature type="transmembrane region" description="Helical" evidence="2">
    <location>
        <begin position="113"/>
        <end position="146"/>
    </location>
</feature>
<accession>A0ABT1FZL9</accession>
<evidence type="ECO:0000313" key="3">
    <source>
        <dbReference type="EMBL" id="MCP1387219.1"/>
    </source>
</evidence>
<comment type="caution">
    <text evidence="3">The sequence shown here is derived from an EMBL/GenBank/DDBJ whole genome shotgun (WGS) entry which is preliminary data.</text>
</comment>